<keyword evidence="3" id="KW-0808">Transferase</keyword>
<keyword evidence="6" id="KW-0333">Golgi apparatus</keyword>
<sequence>MGKGGTEEDEDQASLALFETKEARFRGAYRLFASTVVVGICLIWVYRLSHLPRSAHDQGRWAWIGLFLADVCFSLFWIFTQSVRCNVVYRYPFKDRLSHRYEEKLPGVDILVCTADPKMEPPIMVINTVLSAMSYNYPPEKLSVYLSDDGGSELTFYAVLEASTFSKHWIPFCKKFRVEPRSPAPYFANHSAASNSQHDLSINIGPEWLAIKKLYEEMKNRIDSIVETGMIPKKIRHQHKGFSEWNSNATKQDHQSIVQIMIDGRDKNAVDIDGGRLPMVVYMAREKRPQWPHNFKAGALNALLRVSAKISNAPFILNLDCDMYANDADAVREALCFFMDERKGNEIAFVQHPQSFDNITKNDIYASSCSVVNKFELSGMGGYEAALYCGTGCFHRRESLCGKVYSKDYRGEWNKGSKVLANCSHEKDTQWGKKMGLIYGCPVEDIVTGLTIQCRDIALIQHKRWSEGMFQIFFSKYCPFIYGRGKIKLGAQMGYCMFLLWAPISLPALYYVIVPPLCLLRGIPLFPQVKSLWFLPFAYVFLARNSCSIAEALCSGDTLKAWWNFQRIWVIRRTTSYFFGFIDTITGTLGLSQTTFALTDKVMTQDVSKRYDQEIIEFGSSSVMFTVMATLAMLNLFSLIGGITKAIMDLEYFKSLDQLIVQIILVVLLVMLNIPVYQALFTRRDKARIPSSVLFNSILLASLACLVPFI</sequence>
<comment type="subcellular location">
    <subcellularLocation>
        <location evidence="1">Golgi apparatus membrane</location>
        <topology evidence="1">Multi-pass membrane protein</topology>
    </subcellularLocation>
</comment>
<evidence type="ECO:0000256" key="13">
    <source>
        <dbReference type="SAM" id="Phobius"/>
    </source>
</evidence>
<evidence type="ECO:0000313" key="15">
    <source>
        <dbReference type="Proteomes" id="UP000811609"/>
    </source>
</evidence>
<evidence type="ECO:0000256" key="5">
    <source>
        <dbReference type="ARBA" id="ARBA00022989"/>
    </source>
</evidence>
<evidence type="ECO:0000256" key="1">
    <source>
        <dbReference type="ARBA" id="ARBA00004653"/>
    </source>
</evidence>
<feature type="binding site" evidence="12">
    <location>
        <position position="296"/>
    </location>
    <ligand>
        <name>Mn(2+)</name>
        <dbReference type="ChEBI" id="CHEBI:29035"/>
    </ligand>
</feature>
<keyword evidence="2" id="KW-0328">Glycosyltransferase</keyword>
<evidence type="ECO:0000256" key="7">
    <source>
        <dbReference type="ARBA" id="ARBA00023136"/>
    </source>
</evidence>
<evidence type="ECO:0000256" key="4">
    <source>
        <dbReference type="ARBA" id="ARBA00022692"/>
    </source>
</evidence>
<gene>
    <name evidence="14" type="ORF">CIPAW_11G205000</name>
</gene>
<keyword evidence="4 13" id="KW-0812">Transmembrane</keyword>
<name>A0A8T1P050_CARIL</name>
<evidence type="ECO:0000313" key="14">
    <source>
        <dbReference type="EMBL" id="KAG6637826.1"/>
    </source>
</evidence>
<evidence type="ECO:0000256" key="12">
    <source>
        <dbReference type="PIRSR" id="PIRSR605150-3"/>
    </source>
</evidence>
<reference evidence="14" key="1">
    <citation type="submission" date="2020-12" db="EMBL/GenBank/DDBJ databases">
        <title>WGS assembly of Carya illinoinensis cv. Pawnee.</title>
        <authorList>
            <person name="Platts A."/>
            <person name="Shu S."/>
            <person name="Wright S."/>
            <person name="Barry K."/>
            <person name="Edger P."/>
            <person name="Pires J.C."/>
            <person name="Schmutz J."/>
        </authorList>
    </citation>
    <scope>NUCLEOTIDE SEQUENCE</scope>
    <source>
        <tissue evidence="14">Leaf</tissue>
    </source>
</reference>
<feature type="active site" evidence="10">
    <location>
        <position position="445"/>
    </location>
</feature>
<dbReference type="GO" id="GO:0000139">
    <property type="term" value="C:Golgi membrane"/>
    <property type="evidence" value="ECO:0007669"/>
    <property type="project" value="UniProtKB-SubCell"/>
</dbReference>
<feature type="binding site" evidence="11">
    <location>
        <position position="149"/>
    </location>
    <ligand>
        <name>UDP-alpha-D-glucose</name>
        <dbReference type="ChEBI" id="CHEBI:58885"/>
    </ligand>
</feature>
<dbReference type="InterPro" id="IPR005150">
    <property type="entry name" value="Cellulose_synth"/>
</dbReference>
<dbReference type="PANTHER" id="PTHR13301">
    <property type="entry name" value="X-BOX TRANSCRIPTION FACTOR-RELATED"/>
    <property type="match status" value="1"/>
</dbReference>
<feature type="transmembrane region" description="Helical" evidence="13">
    <location>
        <begin position="659"/>
        <end position="681"/>
    </location>
</feature>
<dbReference type="EMBL" id="CM031819">
    <property type="protein sequence ID" value="KAG6637826.1"/>
    <property type="molecule type" value="Genomic_DNA"/>
</dbReference>
<evidence type="ECO:0000256" key="6">
    <source>
        <dbReference type="ARBA" id="ARBA00023034"/>
    </source>
</evidence>
<feature type="binding site" evidence="12">
    <location>
        <position position="320"/>
    </location>
    <ligand>
        <name>Mn(2+)</name>
        <dbReference type="ChEBI" id="CHEBI:29035"/>
    </ligand>
</feature>
<evidence type="ECO:0000256" key="9">
    <source>
        <dbReference type="ARBA" id="ARBA00037405"/>
    </source>
</evidence>
<evidence type="ECO:0000256" key="2">
    <source>
        <dbReference type="ARBA" id="ARBA00022676"/>
    </source>
</evidence>
<evidence type="ECO:0008006" key="16">
    <source>
        <dbReference type="Google" id="ProtNLM"/>
    </source>
</evidence>
<dbReference type="Proteomes" id="UP000811609">
    <property type="component" value="Chromosome 11"/>
</dbReference>
<feature type="transmembrane region" description="Helical" evidence="13">
    <location>
        <begin position="623"/>
        <end position="647"/>
    </location>
</feature>
<organism evidence="14 15">
    <name type="scientific">Carya illinoinensis</name>
    <name type="common">Pecan</name>
    <dbReference type="NCBI Taxonomy" id="32201"/>
    <lineage>
        <taxon>Eukaryota</taxon>
        <taxon>Viridiplantae</taxon>
        <taxon>Streptophyta</taxon>
        <taxon>Embryophyta</taxon>
        <taxon>Tracheophyta</taxon>
        <taxon>Spermatophyta</taxon>
        <taxon>Magnoliopsida</taxon>
        <taxon>eudicotyledons</taxon>
        <taxon>Gunneridae</taxon>
        <taxon>Pentapetalae</taxon>
        <taxon>rosids</taxon>
        <taxon>fabids</taxon>
        <taxon>Fagales</taxon>
        <taxon>Juglandaceae</taxon>
        <taxon>Carya</taxon>
    </lineage>
</organism>
<dbReference type="GO" id="GO:0030244">
    <property type="term" value="P:cellulose biosynthetic process"/>
    <property type="evidence" value="ECO:0007669"/>
    <property type="project" value="InterPro"/>
</dbReference>
<comment type="caution">
    <text evidence="14">The sequence shown here is derived from an EMBL/GenBank/DDBJ whole genome shotgun (WGS) entry which is preliminary data.</text>
</comment>
<evidence type="ECO:0000256" key="3">
    <source>
        <dbReference type="ARBA" id="ARBA00022679"/>
    </source>
</evidence>
<dbReference type="Pfam" id="PF03552">
    <property type="entry name" value="Cellulose_synt"/>
    <property type="match status" value="2"/>
</dbReference>
<evidence type="ECO:0000256" key="8">
    <source>
        <dbReference type="ARBA" id="ARBA00023316"/>
    </source>
</evidence>
<protein>
    <recommendedName>
        <fullName evidence="16">Cellulose synthase-like protein E6</fullName>
    </recommendedName>
</protein>
<evidence type="ECO:0000256" key="10">
    <source>
        <dbReference type="PIRSR" id="PIRSR605150-1"/>
    </source>
</evidence>
<keyword evidence="5 13" id="KW-1133">Transmembrane helix</keyword>
<proteinExistence type="predicted"/>
<feature type="active site" evidence="10">
    <location>
        <position position="149"/>
    </location>
</feature>
<keyword evidence="7 13" id="KW-0472">Membrane</keyword>
<feature type="binding site" evidence="11">
    <location>
        <position position="120"/>
    </location>
    <ligand>
        <name>UDP-alpha-D-glucose</name>
        <dbReference type="ChEBI" id="CHEBI:58885"/>
    </ligand>
</feature>
<feature type="transmembrane region" description="Helical" evidence="13">
    <location>
        <begin position="693"/>
        <end position="709"/>
    </location>
</feature>
<dbReference type="AlphaFoldDB" id="A0A8T1P050"/>
<feature type="transmembrane region" description="Helical" evidence="13">
    <location>
        <begin position="61"/>
        <end position="80"/>
    </location>
</feature>
<evidence type="ECO:0000256" key="11">
    <source>
        <dbReference type="PIRSR" id="PIRSR605150-2"/>
    </source>
</evidence>
<feature type="transmembrane region" description="Helical" evidence="13">
    <location>
        <begin position="494"/>
        <end position="513"/>
    </location>
</feature>
<dbReference type="FunFam" id="3.90.550.10:FF:000138">
    <property type="entry name" value="Cellulose synthase isolog"/>
    <property type="match status" value="1"/>
</dbReference>
<feature type="transmembrane region" description="Helical" evidence="13">
    <location>
        <begin position="31"/>
        <end position="49"/>
    </location>
</feature>
<keyword evidence="8" id="KW-0961">Cell wall biogenesis/degradation</keyword>
<dbReference type="GO" id="GO:0071555">
    <property type="term" value="P:cell wall organization"/>
    <property type="evidence" value="ECO:0007669"/>
    <property type="project" value="UniProtKB-KW"/>
</dbReference>
<keyword evidence="15" id="KW-1185">Reference proteome</keyword>
<dbReference type="GO" id="GO:0016760">
    <property type="term" value="F:cellulose synthase (UDP-forming) activity"/>
    <property type="evidence" value="ECO:0007669"/>
    <property type="project" value="InterPro"/>
</dbReference>
<comment type="function">
    <text evidence="9">Thought to be a Golgi-localized beta-glycan synthase that polymerize the backbones of noncellulosic polysaccharides (hemicelluloses) of plant cell wall.</text>
</comment>
<accession>A0A8T1P050</accession>